<keyword evidence="1" id="KW-0812">Transmembrane</keyword>
<dbReference type="Proteomes" id="UP000799538">
    <property type="component" value="Unassembled WGS sequence"/>
</dbReference>
<dbReference type="OrthoDB" id="3903189at2759"/>
<keyword evidence="3" id="KW-1185">Reference proteome</keyword>
<protein>
    <recommendedName>
        <fullName evidence="4">RTA1 like protein-domain-containing protein</fullName>
    </recommendedName>
</protein>
<evidence type="ECO:0000256" key="1">
    <source>
        <dbReference type="SAM" id="Phobius"/>
    </source>
</evidence>
<dbReference type="EMBL" id="ML992518">
    <property type="protein sequence ID" value="KAF2219268.1"/>
    <property type="molecule type" value="Genomic_DNA"/>
</dbReference>
<keyword evidence="1" id="KW-0472">Membrane</keyword>
<reference evidence="3" key="1">
    <citation type="journal article" date="2020" name="Stud. Mycol.">
        <title>101 Dothideomycetes genomes: A test case for predicting lifestyles and emergence of pathogens.</title>
        <authorList>
            <person name="Haridas S."/>
            <person name="Albert R."/>
            <person name="Binder M."/>
            <person name="Bloem J."/>
            <person name="LaButti K."/>
            <person name="Salamov A."/>
            <person name="Andreopoulos B."/>
            <person name="Baker S."/>
            <person name="Barry K."/>
            <person name="Bills G."/>
            <person name="Bluhm B."/>
            <person name="Cannon C."/>
            <person name="Castanera R."/>
            <person name="Culley D."/>
            <person name="Daum C."/>
            <person name="Ezra D."/>
            <person name="Gonzalez J."/>
            <person name="Henrissat B."/>
            <person name="Kuo A."/>
            <person name="Liang C."/>
            <person name="Lipzen A."/>
            <person name="Lutzoni F."/>
            <person name="Magnuson J."/>
            <person name="Mondo S."/>
            <person name="Nolan M."/>
            <person name="Ohm R."/>
            <person name="Pangilinan J."/>
            <person name="Park H.-J."/>
            <person name="Ramirez L."/>
            <person name="Alfaro M."/>
            <person name="Sun H."/>
            <person name="Tritt A."/>
            <person name="Yoshinaga Y."/>
            <person name="Zwiers L.-H."/>
            <person name="Turgeon B."/>
            <person name="Goodwin S."/>
            <person name="Spatafora J."/>
            <person name="Crous P."/>
            <person name="Grigoriev I."/>
        </authorList>
    </citation>
    <scope>NUCLEOTIDE SEQUENCE [LARGE SCALE GENOMIC DNA]</scope>
    <source>
        <strain evidence="3">CECT 20119</strain>
    </source>
</reference>
<evidence type="ECO:0000313" key="3">
    <source>
        <dbReference type="Proteomes" id="UP000799538"/>
    </source>
</evidence>
<organism evidence="2 3">
    <name type="scientific">Elsinoe ampelina</name>
    <dbReference type="NCBI Taxonomy" id="302913"/>
    <lineage>
        <taxon>Eukaryota</taxon>
        <taxon>Fungi</taxon>
        <taxon>Dikarya</taxon>
        <taxon>Ascomycota</taxon>
        <taxon>Pezizomycotina</taxon>
        <taxon>Dothideomycetes</taxon>
        <taxon>Dothideomycetidae</taxon>
        <taxon>Myriangiales</taxon>
        <taxon>Elsinoaceae</taxon>
        <taxon>Elsinoe</taxon>
    </lineage>
</organism>
<evidence type="ECO:0008006" key="4">
    <source>
        <dbReference type="Google" id="ProtNLM"/>
    </source>
</evidence>
<feature type="transmembrane region" description="Helical" evidence="1">
    <location>
        <begin position="133"/>
        <end position="153"/>
    </location>
</feature>
<sequence length="163" mass="18606">MSFPADFVLNFTTEIWSLYGVGAAILIVRLVDRARRRSSLSDWLPDDWVALQLAFWYTLLTVSFYKIVNGGISNFMTEEEVAALTPETTAMRVIGSKWVLVSEQSMIFTIWSCKVIMLLVYRRLTSGLKQERFINAVAVWAAIGFVAVQRFKISAGRTIQHFR</sequence>
<name>A0A6A6G163_9PEZI</name>
<evidence type="ECO:0000313" key="2">
    <source>
        <dbReference type="EMBL" id="KAF2219268.1"/>
    </source>
</evidence>
<gene>
    <name evidence="2" type="ORF">BDZ85DRAFT_285613</name>
</gene>
<feature type="transmembrane region" description="Helical" evidence="1">
    <location>
        <begin position="48"/>
        <end position="68"/>
    </location>
</feature>
<feature type="transmembrane region" description="Helical" evidence="1">
    <location>
        <begin position="98"/>
        <end position="121"/>
    </location>
</feature>
<dbReference type="AlphaFoldDB" id="A0A6A6G163"/>
<accession>A0A6A6G163</accession>
<keyword evidence="1" id="KW-1133">Transmembrane helix</keyword>
<feature type="transmembrane region" description="Helical" evidence="1">
    <location>
        <begin position="7"/>
        <end position="28"/>
    </location>
</feature>
<proteinExistence type="predicted"/>